<evidence type="ECO:0000313" key="2">
    <source>
        <dbReference type="EMBL" id="MDQ0180222.1"/>
    </source>
</evidence>
<proteinExistence type="predicted"/>
<evidence type="ECO:0000313" key="1">
    <source>
        <dbReference type="EMBL" id="MDP9903125.1"/>
    </source>
</evidence>
<accession>A0AAW8D5Z0</accession>
<evidence type="ECO:0000313" key="3">
    <source>
        <dbReference type="Proteomes" id="UP001230951"/>
    </source>
</evidence>
<name>A0AAW8D5Z0_9MICC</name>
<dbReference type="Proteomes" id="UP001242995">
    <property type="component" value="Unassembled WGS sequence"/>
</dbReference>
<sequence length="129" mass="14639">MAQPPVTTCLPVDPSYLDEKDARMNTLCPDDCPASIEAWDRVRAALLHAKKVSFDSCHTIYLLMDDTQVSQSNQHGFRSLDPKLEHVRDWFNSSCPMRSVIALSTKPSTGSSRRRVLIGEFELEFEEHD</sequence>
<dbReference type="EMBL" id="JAUSTF010000002">
    <property type="protein sequence ID" value="MDQ0180222.1"/>
    <property type="molecule type" value="Genomic_DNA"/>
</dbReference>
<reference evidence="1 3" key="1">
    <citation type="submission" date="2023-07" db="EMBL/GenBank/DDBJ databases">
        <title>Sorghum-associated microbial communities from plants grown in Nebraska, USA.</title>
        <authorList>
            <person name="Schachtman D."/>
        </authorList>
    </citation>
    <scope>NUCLEOTIDE SEQUENCE</scope>
    <source>
        <strain evidence="1">DS1006</strain>
        <strain evidence="2 3">DS1016</strain>
    </source>
</reference>
<gene>
    <name evidence="1" type="ORF">J2S90_000065</name>
    <name evidence="2" type="ORF">J2S93_001638</name>
</gene>
<organism evidence="1 4">
    <name type="scientific">Arthrobacter bambusae</name>
    <dbReference type="NCBI Taxonomy" id="1338426"/>
    <lineage>
        <taxon>Bacteria</taxon>
        <taxon>Bacillati</taxon>
        <taxon>Actinomycetota</taxon>
        <taxon>Actinomycetes</taxon>
        <taxon>Micrococcales</taxon>
        <taxon>Micrococcaceae</taxon>
        <taxon>Arthrobacter</taxon>
    </lineage>
</organism>
<keyword evidence="3" id="KW-1185">Reference proteome</keyword>
<dbReference type="Proteomes" id="UP001230951">
    <property type="component" value="Unassembled WGS sequence"/>
</dbReference>
<protein>
    <submittedName>
        <fullName evidence="1">Uncharacterized protein</fullName>
    </submittedName>
</protein>
<comment type="caution">
    <text evidence="1">The sequence shown here is derived from an EMBL/GenBank/DDBJ whole genome shotgun (WGS) entry which is preliminary data.</text>
</comment>
<dbReference type="AlphaFoldDB" id="A0AAW8D5Z0"/>
<dbReference type="RefSeq" id="WP_306958733.1">
    <property type="nucleotide sequence ID" value="NZ_JAUSRG010000001.1"/>
</dbReference>
<dbReference type="EMBL" id="JAUSRG010000001">
    <property type="protein sequence ID" value="MDP9903125.1"/>
    <property type="molecule type" value="Genomic_DNA"/>
</dbReference>
<evidence type="ECO:0000313" key="4">
    <source>
        <dbReference type="Proteomes" id="UP001242995"/>
    </source>
</evidence>